<dbReference type="PROSITE" id="PS50033">
    <property type="entry name" value="UBX"/>
    <property type="match status" value="1"/>
</dbReference>
<dbReference type="Ensembl" id="ENSNFUT00015032737.1">
    <property type="protein sequence ID" value="ENSNFUP00015031319.1"/>
    <property type="gene ID" value="ENSNFUG00015015217.1"/>
</dbReference>
<feature type="compositionally biased region" description="Basic and acidic residues" evidence="8">
    <location>
        <begin position="442"/>
        <end position="473"/>
    </location>
</feature>
<dbReference type="Pfam" id="PF23187">
    <property type="entry name" value="UBX7_N"/>
    <property type="match status" value="1"/>
</dbReference>
<evidence type="ECO:0000256" key="2">
    <source>
        <dbReference type="ARBA" id="ARBA00023230"/>
    </source>
</evidence>
<dbReference type="Proteomes" id="UP000694548">
    <property type="component" value="Chromosome sgr14"/>
</dbReference>
<feature type="compositionally biased region" description="Polar residues" evidence="8">
    <location>
        <begin position="423"/>
        <end position="441"/>
    </location>
</feature>
<reference evidence="10" key="3">
    <citation type="submission" date="2025-09" db="UniProtKB">
        <authorList>
            <consortium name="Ensembl"/>
        </authorList>
    </citation>
    <scope>IDENTIFICATION</scope>
</reference>
<dbReference type="AlphaFoldDB" id="A0A8C6NWZ7"/>
<dbReference type="Pfam" id="PF00789">
    <property type="entry name" value="UBX"/>
    <property type="match status" value="1"/>
</dbReference>
<dbReference type="GO" id="GO:0005789">
    <property type="term" value="C:endoplasmic reticulum membrane"/>
    <property type="evidence" value="ECO:0007669"/>
    <property type="project" value="UniProtKB-SubCell"/>
</dbReference>
<evidence type="ECO:0000259" key="9">
    <source>
        <dbReference type="PROSITE" id="PS50033"/>
    </source>
</evidence>
<name>A0A8C6NWZ7_NOTFU</name>
<sequence length="490" mass="55125">MRWFQGSIPDAISYAKQRTFIFVVVIAGDDEQSAQLMSTWEDQRVSEAAESCCVAIKVDASSDTCVQFSQIYPVVCIPSSFFIGDSGVPLEVVAGCVSPDELVKRISRVNSRIHAFSQLACDLVSLTSGFYVFLAGSGMVLTRSFTSHHVASVSGTKDEGRPSSIQTPAEKTSDQAAECPEGEEDLDSKVERSEHERQHLLEFRKEIERRKMGKNVQDFKRKQEEENNKRILEERNREKAEEKAARERVRQQIAMDRADRAARYAKTLEEENAAKQARLLAMQADLEAKKEAGLRQRSAVARIQFRLPDGSSFTHQFSSQTRLQEAWDFAAEQVGNRYGHFSLATMFPRREFTSEDLSRTMLELELNPSASIVVLPQLGRPPNTVFQSSGPILWTVLGSLLYPLIAVWRFLSSFFVTPASSASVSTNPSQHFSSHTNAPSDQTKRETPSKRSLETQPRDFKKDGKICRLRTQDDSEDDNNTWNGNSTQQM</sequence>
<dbReference type="SUPFAM" id="SSF52833">
    <property type="entry name" value="Thioredoxin-like"/>
    <property type="match status" value="1"/>
</dbReference>
<dbReference type="Gene3D" id="3.10.20.90">
    <property type="entry name" value="Phosphatidylinositol 3-kinase Catalytic Subunit, Chain A, domain 1"/>
    <property type="match status" value="1"/>
</dbReference>
<organism evidence="10 11">
    <name type="scientific">Nothobranchius furzeri</name>
    <name type="common">Turquoise killifish</name>
    <dbReference type="NCBI Taxonomy" id="105023"/>
    <lineage>
        <taxon>Eukaryota</taxon>
        <taxon>Metazoa</taxon>
        <taxon>Chordata</taxon>
        <taxon>Craniata</taxon>
        <taxon>Vertebrata</taxon>
        <taxon>Euteleostomi</taxon>
        <taxon>Actinopterygii</taxon>
        <taxon>Neopterygii</taxon>
        <taxon>Teleostei</taxon>
        <taxon>Neoteleostei</taxon>
        <taxon>Acanthomorphata</taxon>
        <taxon>Ovalentaria</taxon>
        <taxon>Atherinomorphae</taxon>
        <taxon>Cyprinodontiformes</taxon>
        <taxon>Nothobranchiidae</taxon>
        <taxon>Nothobranchius</taxon>
    </lineage>
</organism>
<feature type="coiled-coil region" evidence="7">
    <location>
        <begin position="221"/>
        <end position="285"/>
    </location>
</feature>
<evidence type="ECO:0000256" key="8">
    <source>
        <dbReference type="SAM" id="MobiDB-lite"/>
    </source>
</evidence>
<evidence type="ECO:0000256" key="6">
    <source>
        <dbReference type="ARBA" id="ARBA00046062"/>
    </source>
</evidence>
<reference evidence="10" key="2">
    <citation type="submission" date="2025-08" db="UniProtKB">
        <authorList>
            <consortium name="Ensembl"/>
        </authorList>
    </citation>
    <scope>IDENTIFICATION</scope>
</reference>
<dbReference type="InterPro" id="IPR001012">
    <property type="entry name" value="UBX_dom"/>
</dbReference>
<dbReference type="CDD" id="cd16117">
    <property type="entry name" value="UBX_UBXN4"/>
    <property type="match status" value="1"/>
</dbReference>
<evidence type="ECO:0000313" key="10">
    <source>
        <dbReference type="Ensembl" id="ENSNFUP00015031319.1"/>
    </source>
</evidence>
<dbReference type="InterPro" id="IPR029071">
    <property type="entry name" value="Ubiquitin-like_domsf"/>
</dbReference>
<evidence type="ECO:0000256" key="3">
    <source>
        <dbReference type="ARBA" id="ARBA00038812"/>
    </source>
</evidence>
<dbReference type="PANTHER" id="PTHR46424:SF1">
    <property type="entry name" value="UBX DOMAIN-CONTAINING PROTEIN 4"/>
    <property type="match status" value="1"/>
</dbReference>
<feature type="compositionally biased region" description="Polar residues" evidence="8">
    <location>
        <begin position="480"/>
        <end position="490"/>
    </location>
</feature>
<feature type="compositionally biased region" description="Basic and acidic residues" evidence="8">
    <location>
        <begin position="187"/>
        <end position="197"/>
    </location>
</feature>
<dbReference type="InterPro" id="IPR036249">
    <property type="entry name" value="Thioredoxin-like_sf"/>
</dbReference>
<dbReference type="GO" id="GO:0006986">
    <property type="term" value="P:response to unfolded protein"/>
    <property type="evidence" value="ECO:0007669"/>
    <property type="project" value="UniProtKB-KW"/>
</dbReference>
<evidence type="ECO:0000256" key="1">
    <source>
        <dbReference type="ARBA" id="ARBA00004406"/>
    </source>
</evidence>
<dbReference type="GO" id="GO:0036503">
    <property type="term" value="P:ERAD pathway"/>
    <property type="evidence" value="ECO:0007669"/>
    <property type="project" value="TreeGrafter"/>
</dbReference>
<comment type="subunit">
    <text evidence="3">Directly interacts with VCP. Interacts with UBQLN1. Forms a complex with VCP and UBQLN1.</text>
</comment>
<keyword evidence="2" id="KW-0834">Unfolded protein response</keyword>
<reference evidence="10" key="1">
    <citation type="submission" date="2014-08" db="EMBL/GenBank/DDBJ databases">
        <authorList>
            <person name="Senf B."/>
            <person name="Petzold A."/>
            <person name="Downie B.R."/>
            <person name="Koch P."/>
            <person name="Platzer M."/>
        </authorList>
    </citation>
    <scope>NUCLEOTIDE SEQUENCE [LARGE SCALE GENOMIC DNA]</scope>
    <source>
        <strain evidence="10">GRZ</strain>
    </source>
</reference>
<proteinExistence type="predicted"/>
<dbReference type="SUPFAM" id="SSF54236">
    <property type="entry name" value="Ubiquitin-like"/>
    <property type="match status" value="1"/>
</dbReference>
<evidence type="ECO:0000256" key="7">
    <source>
        <dbReference type="SAM" id="Coils"/>
    </source>
</evidence>
<dbReference type="PANTHER" id="PTHR46424">
    <property type="entry name" value="UBX DOMAIN-CONTAINING PROTEIN 4"/>
    <property type="match status" value="1"/>
</dbReference>
<dbReference type="SMART" id="SM00166">
    <property type="entry name" value="UBX"/>
    <property type="match status" value="1"/>
</dbReference>
<dbReference type="GeneTree" id="ENSGT00940000160205"/>
<keyword evidence="7" id="KW-0175">Coiled coil</keyword>
<keyword evidence="11" id="KW-1185">Reference proteome</keyword>
<feature type="region of interest" description="Disordered" evidence="8">
    <location>
        <begin position="423"/>
        <end position="490"/>
    </location>
</feature>
<protein>
    <recommendedName>
        <fullName evidence="4">UBX domain-containing protein 4</fullName>
    </recommendedName>
    <alternativeName>
        <fullName evidence="5">UBX domain-containing protein 2</fullName>
    </alternativeName>
</protein>
<feature type="region of interest" description="Disordered" evidence="8">
    <location>
        <begin position="151"/>
        <end position="197"/>
    </location>
</feature>
<feature type="domain" description="UBX" evidence="9">
    <location>
        <begin position="296"/>
        <end position="374"/>
    </location>
</feature>
<evidence type="ECO:0000313" key="11">
    <source>
        <dbReference type="Proteomes" id="UP000694548"/>
    </source>
</evidence>
<dbReference type="Gene3D" id="3.40.30.10">
    <property type="entry name" value="Glutaredoxin"/>
    <property type="match status" value="1"/>
</dbReference>
<evidence type="ECO:0000256" key="4">
    <source>
        <dbReference type="ARBA" id="ARBA00040925"/>
    </source>
</evidence>
<comment type="subcellular location">
    <subcellularLocation>
        <location evidence="1">Endoplasmic reticulum membrane</location>
        <topology evidence="1">Peripheral membrane protein</topology>
    </subcellularLocation>
</comment>
<accession>A0A8C6NWZ7</accession>
<evidence type="ECO:0000256" key="5">
    <source>
        <dbReference type="ARBA" id="ARBA00041575"/>
    </source>
</evidence>
<gene>
    <name evidence="10" type="primary">UBXN4</name>
</gene>
<comment type="function">
    <text evidence="6">Involved in endoplasmic reticulum-associated protein degradation (ERAD). Acts as a platform to recruit both UBQLN1 and VCP to the ER during ERAD.</text>
</comment>